<evidence type="ECO:0000259" key="11">
    <source>
        <dbReference type="PROSITE" id="PS50979"/>
    </source>
</evidence>
<gene>
    <name evidence="12" type="ORF">LZ495_28190</name>
</gene>
<dbReference type="Proteomes" id="UP001165378">
    <property type="component" value="Unassembled WGS sequence"/>
</dbReference>
<evidence type="ECO:0000256" key="6">
    <source>
        <dbReference type="ARBA" id="ARBA00023267"/>
    </source>
</evidence>
<dbReference type="SUPFAM" id="SSF56059">
    <property type="entry name" value="Glutathione synthetase ATP-binding domain-like"/>
    <property type="match status" value="1"/>
</dbReference>
<dbReference type="SMART" id="SM00878">
    <property type="entry name" value="Biotin_carb_C"/>
    <property type="match status" value="1"/>
</dbReference>
<evidence type="ECO:0000256" key="5">
    <source>
        <dbReference type="ARBA" id="ARBA00022840"/>
    </source>
</evidence>
<dbReference type="InterPro" id="IPR005481">
    <property type="entry name" value="BC-like_N"/>
</dbReference>
<name>A0AA41U1T7_9ACTN</name>
<dbReference type="PANTHER" id="PTHR48095">
    <property type="entry name" value="PYRUVATE CARBOXYLASE SUBUNIT A"/>
    <property type="match status" value="1"/>
</dbReference>
<feature type="domain" description="Biotin carboxylation" evidence="11">
    <location>
        <begin position="1"/>
        <end position="448"/>
    </location>
</feature>
<dbReference type="NCBIfam" id="NF006367">
    <property type="entry name" value="PRK08591.1"/>
    <property type="match status" value="1"/>
</dbReference>
<dbReference type="FunFam" id="3.30.1490.20:FF:000003">
    <property type="entry name" value="acetyl-CoA carboxylase isoform X1"/>
    <property type="match status" value="1"/>
</dbReference>
<keyword evidence="6" id="KW-0092">Biotin</keyword>
<evidence type="ECO:0000256" key="8">
    <source>
        <dbReference type="PROSITE-ProRule" id="PRU00409"/>
    </source>
</evidence>
<sequence length="482" mass="51015">MFSTVLVANRGEIALRVVRACREAGVRSVVAYSTADRESAAVRCADASVHIGPPTARSSYLSIPAIIEAARITGAEAIHPGYGFLSEDPDFAEVCATHGITFIGPSPQVMQRLGDKAEARAAMAEAGLPVLPGSSGALTSAGEAACLAAEIGYPVILKAVAGGGGRGMRVVRDPADLASAYTETRAHARAVFGDERVYLEKFVDDARHIEVQILCDLYGRAVHLGERDCSVQRRHQKLIEEAPAPALDEGTRAAMCDAALRGALAVGYTGAGTFEFVVSPAQDFHLMEVNCRLQVEHPVTEMTTGIDLVQEQLRIAAGEPLSLRQEDVAVRGSAIECRVNAEDPERDFRPTPGTLTEFVPPGGPFVRVDTHAYPGWRVGPDYDSLVAKVVVWAPDREQARARADRALAEFRVDGAGVRTTIPFLRQMLAHPAFAAAAHTTGLVAAAAPATHDTPTTPHEKAATTPCPDTSPPDPAPDASVVA</sequence>
<feature type="domain" description="ATP-grasp" evidence="10">
    <location>
        <begin position="120"/>
        <end position="317"/>
    </location>
</feature>
<protein>
    <recommendedName>
        <fullName evidence="2">biotin carboxylase</fullName>
        <ecNumber evidence="2">6.3.4.14</ecNumber>
    </recommendedName>
</protein>
<dbReference type="EC" id="6.3.4.14" evidence="2"/>
<dbReference type="GO" id="GO:0046872">
    <property type="term" value="F:metal ion binding"/>
    <property type="evidence" value="ECO:0007669"/>
    <property type="project" value="InterPro"/>
</dbReference>
<keyword evidence="5 8" id="KW-0067">ATP-binding</keyword>
<keyword evidence="13" id="KW-1185">Reference proteome</keyword>
<dbReference type="GO" id="GO:0004075">
    <property type="term" value="F:biotin carboxylase activity"/>
    <property type="evidence" value="ECO:0007669"/>
    <property type="project" value="UniProtKB-EC"/>
</dbReference>
<dbReference type="InterPro" id="IPR011054">
    <property type="entry name" value="Rudment_hybrid_motif"/>
</dbReference>
<evidence type="ECO:0000256" key="4">
    <source>
        <dbReference type="ARBA" id="ARBA00022741"/>
    </source>
</evidence>
<evidence type="ECO:0000256" key="9">
    <source>
        <dbReference type="SAM" id="MobiDB-lite"/>
    </source>
</evidence>
<accession>A0AA41U1T7</accession>
<dbReference type="Pfam" id="PF02785">
    <property type="entry name" value="Biotin_carb_C"/>
    <property type="match status" value="1"/>
</dbReference>
<comment type="catalytic activity">
    <reaction evidence="7">
        <text>N(6)-biotinyl-L-lysyl-[protein] + hydrogencarbonate + ATP = N(6)-carboxybiotinyl-L-lysyl-[protein] + ADP + phosphate + H(+)</text>
        <dbReference type="Rhea" id="RHEA:13501"/>
        <dbReference type="Rhea" id="RHEA-COMP:10505"/>
        <dbReference type="Rhea" id="RHEA-COMP:10506"/>
        <dbReference type="ChEBI" id="CHEBI:15378"/>
        <dbReference type="ChEBI" id="CHEBI:17544"/>
        <dbReference type="ChEBI" id="CHEBI:30616"/>
        <dbReference type="ChEBI" id="CHEBI:43474"/>
        <dbReference type="ChEBI" id="CHEBI:83144"/>
        <dbReference type="ChEBI" id="CHEBI:83145"/>
        <dbReference type="ChEBI" id="CHEBI:456216"/>
        <dbReference type="EC" id="6.3.4.14"/>
    </reaction>
</comment>
<dbReference type="PROSITE" id="PS50979">
    <property type="entry name" value="BC"/>
    <property type="match status" value="1"/>
</dbReference>
<comment type="caution">
    <text evidence="12">The sequence shown here is derived from an EMBL/GenBank/DDBJ whole genome shotgun (WGS) entry which is preliminary data.</text>
</comment>
<evidence type="ECO:0000313" key="13">
    <source>
        <dbReference type="Proteomes" id="UP001165378"/>
    </source>
</evidence>
<feature type="region of interest" description="Disordered" evidence="9">
    <location>
        <begin position="448"/>
        <end position="482"/>
    </location>
</feature>
<dbReference type="SUPFAM" id="SSF52440">
    <property type="entry name" value="PreATP-grasp domain"/>
    <property type="match status" value="1"/>
</dbReference>
<dbReference type="EMBL" id="JAKFHA010000020">
    <property type="protein sequence ID" value="MCF2531073.1"/>
    <property type="molecule type" value="Genomic_DNA"/>
</dbReference>
<organism evidence="12 13">
    <name type="scientific">Yinghuangia soli</name>
    <dbReference type="NCBI Taxonomy" id="2908204"/>
    <lineage>
        <taxon>Bacteria</taxon>
        <taxon>Bacillati</taxon>
        <taxon>Actinomycetota</taxon>
        <taxon>Actinomycetes</taxon>
        <taxon>Kitasatosporales</taxon>
        <taxon>Streptomycetaceae</taxon>
        <taxon>Yinghuangia</taxon>
    </lineage>
</organism>
<feature type="compositionally biased region" description="Low complexity" evidence="9">
    <location>
        <begin position="448"/>
        <end position="467"/>
    </location>
</feature>
<dbReference type="RefSeq" id="WP_235055735.1">
    <property type="nucleotide sequence ID" value="NZ_JAKFHA010000020.1"/>
</dbReference>
<dbReference type="InterPro" id="IPR016185">
    <property type="entry name" value="PreATP-grasp_dom_sf"/>
</dbReference>
<dbReference type="AlphaFoldDB" id="A0AA41U1T7"/>
<evidence type="ECO:0000256" key="3">
    <source>
        <dbReference type="ARBA" id="ARBA00022598"/>
    </source>
</evidence>
<dbReference type="Pfam" id="PF02786">
    <property type="entry name" value="CPSase_L_D2"/>
    <property type="match status" value="1"/>
</dbReference>
<dbReference type="Gene3D" id="3.30.470.20">
    <property type="entry name" value="ATP-grasp fold, B domain"/>
    <property type="match status" value="1"/>
</dbReference>
<dbReference type="InterPro" id="IPR051602">
    <property type="entry name" value="ACC_Biotin_Carboxylase"/>
</dbReference>
<keyword evidence="4 8" id="KW-0547">Nucleotide-binding</keyword>
<comment type="function">
    <text evidence="1">This protein is a component of the acetyl coenzyme A carboxylase complex; first, biotin carboxylase catalyzes the carboxylation of the carrier protein and then the transcarboxylase transfers the carboxyl group to form malonyl-CoA.</text>
</comment>
<dbReference type="GO" id="GO:0005524">
    <property type="term" value="F:ATP binding"/>
    <property type="evidence" value="ECO:0007669"/>
    <property type="project" value="UniProtKB-UniRule"/>
</dbReference>
<dbReference type="InterPro" id="IPR005479">
    <property type="entry name" value="CPAse_ATP-bd"/>
</dbReference>
<dbReference type="PANTHER" id="PTHR48095:SF2">
    <property type="entry name" value="BIOTIN CARBOXYLASE, CHLOROPLASTIC"/>
    <property type="match status" value="1"/>
</dbReference>
<evidence type="ECO:0000259" key="10">
    <source>
        <dbReference type="PROSITE" id="PS50975"/>
    </source>
</evidence>
<dbReference type="SUPFAM" id="SSF51246">
    <property type="entry name" value="Rudiment single hybrid motif"/>
    <property type="match status" value="1"/>
</dbReference>
<dbReference type="InterPro" id="IPR011764">
    <property type="entry name" value="Biotin_carboxylation_dom"/>
</dbReference>
<dbReference type="PROSITE" id="PS50975">
    <property type="entry name" value="ATP_GRASP"/>
    <property type="match status" value="1"/>
</dbReference>
<dbReference type="InterPro" id="IPR011761">
    <property type="entry name" value="ATP-grasp"/>
</dbReference>
<evidence type="ECO:0000256" key="1">
    <source>
        <dbReference type="ARBA" id="ARBA00003761"/>
    </source>
</evidence>
<keyword evidence="3 12" id="KW-0436">Ligase</keyword>
<reference evidence="12" key="1">
    <citation type="submission" date="2022-01" db="EMBL/GenBank/DDBJ databases">
        <title>Genome-Based Taxonomic Classification of the Phylum Actinobacteria.</title>
        <authorList>
            <person name="Gao Y."/>
        </authorList>
    </citation>
    <scope>NUCLEOTIDE SEQUENCE</scope>
    <source>
        <strain evidence="12">KLBMP 8922</strain>
    </source>
</reference>
<dbReference type="InterPro" id="IPR005482">
    <property type="entry name" value="Biotin_COase_C"/>
</dbReference>
<proteinExistence type="predicted"/>
<evidence type="ECO:0000313" key="12">
    <source>
        <dbReference type="EMBL" id="MCF2531073.1"/>
    </source>
</evidence>
<dbReference type="FunFam" id="3.40.50.20:FF:000010">
    <property type="entry name" value="Propionyl-CoA carboxylase subunit alpha"/>
    <property type="match status" value="1"/>
</dbReference>
<evidence type="ECO:0000256" key="2">
    <source>
        <dbReference type="ARBA" id="ARBA00013263"/>
    </source>
</evidence>
<evidence type="ECO:0000256" key="7">
    <source>
        <dbReference type="ARBA" id="ARBA00048600"/>
    </source>
</evidence>
<dbReference type="Pfam" id="PF00289">
    <property type="entry name" value="Biotin_carb_N"/>
    <property type="match status" value="1"/>
</dbReference>